<accession>A0A923IY34</accession>
<protein>
    <submittedName>
        <fullName evidence="2">Phosphotransferase</fullName>
    </submittedName>
</protein>
<comment type="caution">
    <text evidence="2">The sequence shown here is derived from an EMBL/GenBank/DDBJ whole genome shotgun (WGS) entry which is preliminary data.</text>
</comment>
<gene>
    <name evidence="2" type="ORF">GM921_16025</name>
</gene>
<organism evidence="2 3">
    <name type="scientific">Pedobacter planticolens</name>
    <dbReference type="NCBI Taxonomy" id="2679964"/>
    <lineage>
        <taxon>Bacteria</taxon>
        <taxon>Pseudomonadati</taxon>
        <taxon>Bacteroidota</taxon>
        <taxon>Sphingobacteriia</taxon>
        <taxon>Sphingobacteriales</taxon>
        <taxon>Sphingobacteriaceae</taxon>
        <taxon>Pedobacter</taxon>
    </lineage>
</organism>
<evidence type="ECO:0000259" key="1">
    <source>
        <dbReference type="Pfam" id="PF01636"/>
    </source>
</evidence>
<reference evidence="2" key="1">
    <citation type="submission" date="2019-11" db="EMBL/GenBank/DDBJ databases">
        <title>Description of Pedobacter sp. LMG 31464T.</title>
        <authorList>
            <person name="Carlier A."/>
            <person name="Qi S."/>
            <person name="Vandamme P."/>
        </authorList>
    </citation>
    <scope>NUCLEOTIDE SEQUENCE</scope>
    <source>
        <strain evidence="2">LMG 31464</strain>
    </source>
</reference>
<dbReference type="InterPro" id="IPR002575">
    <property type="entry name" value="Aminoglycoside_PTrfase"/>
</dbReference>
<dbReference type="PANTHER" id="PTHR21064">
    <property type="entry name" value="AMINOGLYCOSIDE PHOSPHOTRANSFERASE DOMAIN-CONTAINING PROTEIN-RELATED"/>
    <property type="match status" value="1"/>
</dbReference>
<name>A0A923IY34_9SPHI</name>
<sequence>MELSIDKEIIEAYGFTADNISLQQIGSGHINLTYLLSSLKDDKKYILQNINTEVFKDPFAIANNIKAVADYLKEHNPDYLFPAPVTTLNGDAMAHHNDEYWRLLPFVADTIAFDTLSEPKQAYEAAKQFGKFSRLLNQFDTSVLNDTIPGFHDLAWRYEQFTFALSKTSASLKASANHEIETALHHHFIVDYYHSYEHSKDFPNRVMHHDTKISNVLLNATTNIGVCVIDLDTLMPGKFISDLGDMMRTYLCAFSENETDLNKIKIRLPYFEATVKGYLSEMKDILTPTEKELILFSGRYMVYMQALRFLTDYLSGSIYYPITYPTQNLDRAKNQFKLLSELSENEKILQDIIEECLS</sequence>
<dbReference type="Gene3D" id="3.30.200.20">
    <property type="entry name" value="Phosphorylase Kinase, domain 1"/>
    <property type="match status" value="1"/>
</dbReference>
<dbReference type="InterPro" id="IPR011009">
    <property type="entry name" value="Kinase-like_dom_sf"/>
</dbReference>
<dbReference type="Gene3D" id="3.90.1200.10">
    <property type="match status" value="1"/>
</dbReference>
<dbReference type="InterPro" id="IPR050249">
    <property type="entry name" value="Pseudomonas-type_ThrB"/>
</dbReference>
<proteinExistence type="predicted"/>
<dbReference type="Pfam" id="PF01636">
    <property type="entry name" value="APH"/>
    <property type="match status" value="1"/>
</dbReference>
<dbReference type="SUPFAM" id="SSF56112">
    <property type="entry name" value="Protein kinase-like (PK-like)"/>
    <property type="match status" value="1"/>
</dbReference>
<dbReference type="AlphaFoldDB" id="A0A923IY34"/>
<evidence type="ECO:0000313" key="3">
    <source>
        <dbReference type="Proteomes" id="UP000601055"/>
    </source>
</evidence>
<dbReference type="EMBL" id="WNXD01000002">
    <property type="protein sequence ID" value="MBB2147012.1"/>
    <property type="molecule type" value="Genomic_DNA"/>
</dbReference>
<dbReference type="PANTHER" id="PTHR21064:SF5">
    <property type="entry name" value="SLR1880 PROTEIN"/>
    <property type="match status" value="1"/>
</dbReference>
<evidence type="ECO:0000313" key="2">
    <source>
        <dbReference type="EMBL" id="MBB2147012.1"/>
    </source>
</evidence>
<dbReference type="Proteomes" id="UP000601055">
    <property type="component" value="Unassembled WGS sequence"/>
</dbReference>
<feature type="domain" description="Aminoglycoside phosphotransferase" evidence="1">
    <location>
        <begin position="22"/>
        <end position="252"/>
    </location>
</feature>
<keyword evidence="3" id="KW-1185">Reference proteome</keyword>